<dbReference type="GO" id="GO:0008270">
    <property type="term" value="F:zinc ion binding"/>
    <property type="evidence" value="ECO:0007669"/>
    <property type="project" value="UniProtKB-KW"/>
</dbReference>
<evidence type="ECO:0000313" key="7">
    <source>
        <dbReference type="EMBL" id="KAK9109957.1"/>
    </source>
</evidence>
<dbReference type="AlphaFoldDB" id="A0AAP0NIW6"/>
<reference evidence="7 8" key="1">
    <citation type="submission" date="2024-01" db="EMBL/GenBank/DDBJ databases">
        <title>Genome assemblies of Stephania.</title>
        <authorList>
            <person name="Yang L."/>
        </authorList>
    </citation>
    <scope>NUCLEOTIDE SEQUENCE [LARGE SCALE GENOMIC DNA]</scope>
    <source>
        <strain evidence="7">QJT</strain>
        <tissue evidence="7">Leaf</tissue>
    </source>
</reference>
<evidence type="ECO:0000256" key="2">
    <source>
        <dbReference type="ARBA" id="ARBA00022771"/>
    </source>
</evidence>
<evidence type="ECO:0000256" key="1">
    <source>
        <dbReference type="ARBA" id="ARBA00022723"/>
    </source>
</evidence>
<dbReference type="EMBL" id="JBBNAE010000007">
    <property type="protein sequence ID" value="KAK9109957.1"/>
    <property type="molecule type" value="Genomic_DNA"/>
</dbReference>
<evidence type="ECO:0000259" key="6">
    <source>
        <dbReference type="PROSITE" id="PS50966"/>
    </source>
</evidence>
<dbReference type="SMART" id="SM00575">
    <property type="entry name" value="ZnF_PMZ"/>
    <property type="match status" value="1"/>
</dbReference>
<feature type="region of interest" description="Disordered" evidence="5">
    <location>
        <begin position="410"/>
        <end position="441"/>
    </location>
</feature>
<evidence type="ECO:0000256" key="5">
    <source>
        <dbReference type="SAM" id="MobiDB-lite"/>
    </source>
</evidence>
<organism evidence="7 8">
    <name type="scientific">Stephania japonica</name>
    <dbReference type="NCBI Taxonomy" id="461633"/>
    <lineage>
        <taxon>Eukaryota</taxon>
        <taxon>Viridiplantae</taxon>
        <taxon>Streptophyta</taxon>
        <taxon>Embryophyta</taxon>
        <taxon>Tracheophyta</taxon>
        <taxon>Spermatophyta</taxon>
        <taxon>Magnoliopsida</taxon>
        <taxon>Ranunculales</taxon>
        <taxon>Menispermaceae</taxon>
        <taxon>Menispermoideae</taxon>
        <taxon>Cissampelideae</taxon>
        <taxon>Stephania</taxon>
    </lineage>
</organism>
<accession>A0AAP0NIW6</accession>
<dbReference type="Pfam" id="PF03101">
    <property type="entry name" value="FAR1"/>
    <property type="match status" value="1"/>
</dbReference>
<dbReference type="InterPro" id="IPR004330">
    <property type="entry name" value="FAR1_DNA_bnd_dom"/>
</dbReference>
<gene>
    <name evidence="7" type="ORF">Sjap_018017</name>
</gene>
<keyword evidence="8" id="KW-1185">Reference proteome</keyword>
<feature type="domain" description="SWIM-type" evidence="6">
    <location>
        <begin position="282"/>
        <end position="318"/>
    </location>
</feature>
<dbReference type="Proteomes" id="UP001417504">
    <property type="component" value="Unassembled WGS sequence"/>
</dbReference>
<keyword evidence="3" id="KW-0862">Zinc</keyword>
<sequence length="508" mass="58787">MDDLQIARATALRDIFGSSDSGSSSYENLGCENNAISLVDEITSMNVVQEQDLNISSHPLPVVGMLFDSVDELPTAYQDHAKEKGFAVAIRSSVRDTSSQFKYVSISCDRGRNTYFEKHSKRINCPAKVRVVREGHNCWSLSKVVVEHNHELIHNLSRFMMGHRKMSMHMKRQLDVNDIAGIRPCKSIRMLQIQSGGPENLGSDFDSKNEVMKLHSGFHWERQFHDAYTKDIFKKVQREIADMIYCHLDPNNEIDVSSVPSVEKFNIKEYGISNWYCKEFLYTVEFRANGQYFDCNCRKFDFCGLLCKHIFEVMKIKNITRVHERYILRRWRKDVLRRHSSIVYSGGYPHMTDEYKKFQEIERALHEAVDLCKNNPASMGFLKREMDALIEKIRSDPTYVRCRGRPRVNRFRSVRERGNSSQGRRNGPRHGTQSRHGGRRVINSVIIHNSGEDIIDLNEPFIESQNNNVARLNRSLSQPNGPRRGIQSRRGERMPMTFLTVHNSGEVF</sequence>
<proteinExistence type="predicted"/>
<dbReference type="InterPro" id="IPR006564">
    <property type="entry name" value="Znf_PMZ"/>
</dbReference>
<dbReference type="PANTHER" id="PTHR47718:SF17">
    <property type="entry name" value="PROTEIN FAR1-RELATED SEQUENCE 5-LIKE"/>
    <property type="match status" value="1"/>
</dbReference>
<protein>
    <recommendedName>
        <fullName evidence="6">SWIM-type domain-containing protein</fullName>
    </recommendedName>
</protein>
<dbReference type="InterPro" id="IPR007527">
    <property type="entry name" value="Znf_SWIM"/>
</dbReference>
<keyword evidence="1" id="KW-0479">Metal-binding</keyword>
<evidence type="ECO:0000313" key="8">
    <source>
        <dbReference type="Proteomes" id="UP001417504"/>
    </source>
</evidence>
<dbReference type="PROSITE" id="PS50966">
    <property type="entry name" value="ZF_SWIM"/>
    <property type="match status" value="1"/>
</dbReference>
<name>A0AAP0NIW6_9MAGN</name>
<comment type="caution">
    <text evidence="7">The sequence shown here is derived from an EMBL/GenBank/DDBJ whole genome shotgun (WGS) entry which is preliminary data.</text>
</comment>
<feature type="compositionally biased region" description="Basic residues" evidence="5">
    <location>
        <begin position="426"/>
        <end position="439"/>
    </location>
</feature>
<evidence type="ECO:0000256" key="3">
    <source>
        <dbReference type="ARBA" id="ARBA00022833"/>
    </source>
</evidence>
<keyword evidence="2 4" id="KW-0863">Zinc-finger</keyword>
<dbReference type="PANTHER" id="PTHR47718">
    <property type="entry name" value="OS01G0519700 PROTEIN"/>
    <property type="match status" value="1"/>
</dbReference>
<evidence type="ECO:0000256" key="4">
    <source>
        <dbReference type="PROSITE-ProRule" id="PRU00325"/>
    </source>
</evidence>